<evidence type="ECO:0000313" key="1">
    <source>
        <dbReference type="EMBL" id="PKA61124.1"/>
    </source>
</evidence>
<dbReference type="PANTHER" id="PTHR37751:SF1">
    <property type="entry name" value="LOW PROTEIN: M-PHASE INDUCER PHOSPHATASE-LIKE PROTEIN"/>
    <property type="match status" value="1"/>
</dbReference>
<proteinExistence type="predicted"/>
<accession>A0A2I0B009</accession>
<reference evidence="1 2" key="1">
    <citation type="journal article" date="2017" name="Nature">
        <title>The Apostasia genome and the evolution of orchids.</title>
        <authorList>
            <person name="Zhang G.Q."/>
            <person name="Liu K.W."/>
            <person name="Li Z."/>
            <person name="Lohaus R."/>
            <person name="Hsiao Y.Y."/>
            <person name="Niu S.C."/>
            <person name="Wang J.Y."/>
            <person name="Lin Y.C."/>
            <person name="Xu Q."/>
            <person name="Chen L.J."/>
            <person name="Yoshida K."/>
            <person name="Fujiwara S."/>
            <person name="Wang Z.W."/>
            <person name="Zhang Y.Q."/>
            <person name="Mitsuda N."/>
            <person name="Wang M."/>
            <person name="Liu G.H."/>
            <person name="Pecoraro L."/>
            <person name="Huang H.X."/>
            <person name="Xiao X.J."/>
            <person name="Lin M."/>
            <person name="Wu X.Y."/>
            <person name="Wu W.L."/>
            <person name="Chen Y.Y."/>
            <person name="Chang S.B."/>
            <person name="Sakamoto S."/>
            <person name="Ohme-Takagi M."/>
            <person name="Yagi M."/>
            <person name="Zeng S.J."/>
            <person name="Shen C.Y."/>
            <person name="Yeh C.M."/>
            <person name="Luo Y.B."/>
            <person name="Tsai W.C."/>
            <person name="Van de Peer Y."/>
            <person name="Liu Z.J."/>
        </authorList>
    </citation>
    <scope>NUCLEOTIDE SEQUENCE [LARGE SCALE GENOMIC DNA]</scope>
    <source>
        <strain evidence="2">cv. Shenzhen</strain>
        <tissue evidence="1">Stem</tissue>
    </source>
</reference>
<keyword evidence="2" id="KW-1185">Reference proteome</keyword>
<organism evidence="1 2">
    <name type="scientific">Apostasia shenzhenica</name>
    <dbReference type="NCBI Taxonomy" id="1088818"/>
    <lineage>
        <taxon>Eukaryota</taxon>
        <taxon>Viridiplantae</taxon>
        <taxon>Streptophyta</taxon>
        <taxon>Embryophyta</taxon>
        <taxon>Tracheophyta</taxon>
        <taxon>Spermatophyta</taxon>
        <taxon>Magnoliopsida</taxon>
        <taxon>Liliopsida</taxon>
        <taxon>Asparagales</taxon>
        <taxon>Orchidaceae</taxon>
        <taxon>Apostasioideae</taxon>
        <taxon>Apostasia</taxon>
    </lineage>
</organism>
<dbReference type="OrthoDB" id="1939700at2759"/>
<dbReference type="Proteomes" id="UP000236161">
    <property type="component" value="Unassembled WGS sequence"/>
</dbReference>
<dbReference type="EMBL" id="KZ451932">
    <property type="protein sequence ID" value="PKA61124.1"/>
    <property type="molecule type" value="Genomic_DNA"/>
</dbReference>
<name>A0A2I0B009_9ASPA</name>
<dbReference type="PANTHER" id="PTHR37751">
    <property type="entry name" value="LOW PROTEIN: M-PHASE INDUCER PHOSPHATASE-LIKE PROTEIN"/>
    <property type="match status" value="1"/>
</dbReference>
<protein>
    <submittedName>
        <fullName evidence="1">Uncharacterized protein</fullName>
    </submittedName>
</protein>
<sequence length="101" mass="11249">MGREWFWSRRIAKEERERPGCMPGILHFLDLHHLLFTGGCRTPAGACSPTPEHHHDHHVSSLICKGVEAPRNSLELEDPGPAAAAAVREEYYGIPVSLDPE</sequence>
<gene>
    <name evidence="1" type="ORF">AXF42_Ash006020</name>
</gene>
<dbReference type="AlphaFoldDB" id="A0A2I0B009"/>
<evidence type="ECO:0000313" key="2">
    <source>
        <dbReference type="Proteomes" id="UP000236161"/>
    </source>
</evidence>